<dbReference type="WBParaSite" id="nRc.2.0.1.t46947-RA">
    <property type="protein sequence ID" value="nRc.2.0.1.t46947-RA"/>
    <property type="gene ID" value="nRc.2.0.1.g46947"/>
</dbReference>
<proteinExistence type="predicted"/>
<reference evidence="2" key="1">
    <citation type="submission" date="2022-11" db="UniProtKB">
        <authorList>
            <consortium name="WormBaseParasite"/>
        </authorList>
    </citation>
    <scope>IDENTIFICATION</scope>
</reference>
<accession>A0A915L812</accession>
<sequence length="59" mass="6792">MVTTLMKAGSVIDNKEYFEKFAIHYAQLRRDDSRITDDILKWSSKQNLSVSAATQKIID</sequence>
<keyword evidence="1" id="KW-1185">Reference proteome</keyword>
<evidence type="ECO:0000313" key="1">
    <source>
        <dbReference type="Proteomes" id="UP000887565"/>
    </source>
</evidence>
<protein>
    <submittedName>
        <fullName evidence="2">Uncharacterized protein</fullName>
    </submittedName>
</protein>
<dbReference type="AlphaFoldDB" id="A0A915L812"/>
<name>A0A915L812_ROMCU</name>
<evidence type="ECO:0000313" key="2">
    <source>
        <dbReference type="WBParaSite" id="nRc.2.0.1.t46947-RA"/>
    </source>
</evidence>
<dbReference type="Proteomes" id="UP000887565">
    <property type="component" value="Unplaced"/>
</dbReference>
<organism evidence="1 2">
    <name type="scientific">Romanomermis culicivorax</name>
    <name type="common">Nematode worm</name>
    <dbReference type="NCBI Taxonomy" id="13658"/>
    <lineage>
        <taxon>Eukaryota</taxon>
        <taxon>Metazoa</taxon>
        <taxon>Ecdysozoa</taxon>
        <taxon>Nematoda</taxon>
        <taxon>Enoplea</taxon>
        <taxon>Dorylaimia</taxon>
        <taxon>Mermithida</taxon>
        <taxon>Mermithoidea</taxon>
        <taxon>Mermithidae</taxon>
        <taxon>Romanomermis</taxon>
    </lineage>
</organism>